<dbReference type="PANTHER" id="PTHR13501">
    <property type="entry name" value="CHLOROPLAST 50S RIBOSOMAL PROTEIN L22-RELATED"/>
    <property type="match status" value="1"/>
</dbReference>
<feature type="compositionally biased region" description="Basic and acidic residues" evidence="5">
    <location>
        <begin position="112"/>
        <end position="132"/>
    </location>
</feature>
<dbReference type="GO" id="GO:0005762">
    <property type="term" value="C:mitochondrial large ribosomal subunit"/>
    <property type="evidence" value="ECO:0007669"/>
    <property type="project" value="TreeGrafter"/>
</dbReference>
<dbReference type="Pfam" id="PF00237">
    <property type="entry name" value="Ribosomal_L22"/>
    <property type="match status" value="1"/>
</dbReference>
<dbReference type="Gene3D" id="3.90.470.10">
    <property type="entry name" value="Ribosomal protein L22/L17"/>
    <property type="match status" value="1"/>
</dbReference>
<comment type="caution">
    <text evidence="6">The sequence shown here is derived from an EMBL/GenBank/DDBJ whole genome shotgun (WGS) entry which is preliminary data.</text>
</comment>
<feature type="compositionally biased region" description="Basic and acidic residues" evidence="5">
    <location>
        <begin position="83"/>
        <end position="102"/>
    </location>
</feature>
<name>A0A9N8YPU8_9GLOM</name>
<dbReference type="SUPFAM" id="SSF54843">
    <property type="entry name" value="Ribosomal protein L22"/>
    <property type="match status" value="1"/>
</dbReference>
<dbReference type="AlphaFoldDB" id="A0A9N8YPU8"/>
<dbReference type="InterPro" id="IPR001063">
    <property type="entry name" value="Ribosomal_uL22"/>
</dbReference>
<reference evidence="6" key="1">
    <citation type="submission" date="2021-06" db="EMBL/GenBank/DDBJ databases">
        <authorList>
            <person name="Kallberg Y."/>
            <person name="Tangrot J."/>
            <person name="Rosling A."/>
        </authorList>
    </citation>
    <scope>NUCLEOTIDE SEQUENCE</scope>
    <source>
        <strain evidence="6">MT106</strain>
    </source>
</reference>
<organism evidence="6 7">
    <name type="scientific">Ambispora gerdemannii</name>
    <dbReference type="NCBI Taxonomy" id="144530"/>
    <lineage>
        <taxon>Eukaryota</taxon>
        <taxon>Fungi</taxon>
        <taxon>Fungi incertae sedis</taxon>
        <taxon>Mucoromycota</taxon>
        <taxon>Glomeromycotina</taxon>
        <taxon>Glomeromycetes</taxon>
        <taxon>Archaeosporales</taxon>
        <taxon>Ambisporaceae</taxon>
        <taxon>Ambispora</taxon>
    </lineage>
</organism>
<dbReference type="Proteomes" id="UP000789831">
    <property type="component" value="Unassembled WGS sequence"/>
</dbReference>
<keyword evidence="2 4" id="KW-0689">Ribosomal protein</keyword>
<keyword evidence="7" id="KW-1185">Reference proteome</keyword>
<comment type="similarity">
    <text evidence="1 4">Belongs to the universal ribosomal protein uL22 family.</text>
</comment>
<evidence type="ECO:0000313" key="7">
    <source>
        <dbReference type="Proteomes" id="UP000789831"/>
    </source>
</evidence>
<evidence type="ECO:0000256" key="3">
    <source>
        <dbReference type="ARBA" id="ARBA00023274"/>
    </source>
</evidence>
<dbReference type="OrthoDB" id="416470at2759"/>
<dbReference type="InterPro" id="IPR047867">
    <property type="entry name" value="Ribosomal_uL22_bac/org-type"/>
</dbReference>
<keyword evidence="3 4" id="KW-0687">Ribonucleoprotein</keyword>
<evidence type="ECO:0000256" key="2">
    <source>
        <dbReference type="ARBA" id="ARBA00022980"/>
    </source>
</evidence>
<dbReference type="GO" id="GO:0006412">
    <property type="term" value="P:translation"/>
    <property type="evidence" value="ECO:0007669"/>
    <property type="project" value="InterPro"/>
</dbReference>
<sequence>MFTRLGVLSFVSSLKTPIFVVHLSRQLPLKNASTRIPLSSRKFHATNHNFASKDEKDKALGDEQLQRLVSPYQGHSIIFDIDERERRAEKTGKSERTGKTDKLPSPSSSSKGKGEKQKESLLRGEKPKKPPPERIVGFIGDPIPTEAKFKHKEACIKDWIRLDLELNFAIAGKNLDEAIKQMQFSPKKASKKIMNSLITARDHAWRYKMMEPRRLYIEQAWVGKGFYRKKINYHSRGRFSLLKMKKAHMKYVIKEGREDGSAKPKKDVRARNLKLGRYFKPEKEDRPIYNPPTYYNW</sequence>
<evidence type="ECO:0000256" key="1">
    <source>
        <dbReference type="ARBA" id="ARBA00009451"/>
    </source>
</evidence>
<dbReference type="GO" id="GO:0003735">
    <property type="term" value="F:structural constituent of ribosome"/>
    <property type="evidence" value="ECO:0007669"/>
    <property type="project" value="InterPro"/>
</dbReference>
<feature type="region of interest" description="Disordered" evidence="5">
    <location>
        <begin position="83"/>
        <end position="140"/>
    </location>
</feature>
<evidence type="ECO:0000256" key="5">
    <source>
        <dbReference type="SAM" id="MobiDB-lite"/>
    </source>
</evidence>
<evidence type="ECO:0000313" key="6">
    <source>
        <dbReference type="EMBL" id="CAG8438757.1"/>
    </source>
</evidence>
<evidence type="ECO:0000256" key="4">
    <source>
        <dbReference type="RuleBase" id="RU004005"/>
    </source>
</evidence>
<dbReference type="CDD" id="cd00336">
    <property type="entry name" value="Ribosomal_L22"/>
    <property type="match status" value="1"/>
</dbReference>
<accession>A0A9N8YPU8</accession>
<protein>
    <submittedName>
        <fullName evidence="6">7864_t:CDS:1</fullName>
    </submittedName>
</protein>
<dbReference type="EMBL" id="CAJVPL010000051">
    <property type="protein sequence ID" value="CAG8438757.1"/>
    <property type="molecule type" value="Genomic_DNA"/>
</dbReference>
<dbReference type="InterPro" id="IPR036394">
    <property type="entry name" value="Ribosomal_uL22_sf"/>
</dbReference>
<gene>
    <name evidence="6" type="ORF">AGERDE_LOCUS886</name>
</gene>
<dbReference type="PANTHER" id="PTHR13501:SF8">
    <property type="entry name" value="LARGE RIBOSOMAL SUBUNIT PROTEIN UL22M"/>
    <property type="match status" value="1"/>
</dbReference>
<proteinExistence type="inferred from homology"/>